<dbReference type="GO" id="GO:0005886">
    <property type="term" value="C:plasma membrane"/>
    <property type="evidence" value="ECO:0007669"/>
    <property type="project" value="TreeGrafter"/>
</dbReference>
<dbReference type="PANTHER" id="PTHR10165">
    <property type="entry name" value="LIPID PHOSPHATE PHOSPHATASE"/>
    <property type="match status" value="1"/>
</dbReference>
<evidence type="ECO:0000256" key="2">
    <source>
        <dbReference type="ARBA" id="ARBA00008816"/>
    </source>
</evidence>
<evidence type="ECO:0000256" key="4">
    <source>
        <dbReference type="ARBA" id="ARBA00022989"/>
    </source>
</evidence>
<organism evidence="8 9">
    <name type="scientific">Maribacter ulvicola</name>
    <dbReference type="NCBI Taxonomy" id="228959"/>
    <lineage>
        <taxon>Bacteria</taxon>
        <taxon>Pseudomonadati</taxon>
        <taxon>Bacteroidota</taxon>
        <taxon>Flavobacteriia</taxon>
        <taxon>Flavobacteriales</taxon>
        <taxon>Flavobacteriaceae</taxon>
        <taxon>Maribacter</taxon>
    </lineage>
</organism>
<proteinExistence type="inferred from homology"/>
<evidence type="ECO:0000256" key="6">
    <source>
        <dbReference type="SAM" id="Phobius"/>
    </source>
</evidence>
<keyword evidence="9" id="KW-1185">Reference proteome</keyword>
<keyword evidence="3 6" id="KW-0812">Transmembrane</keyword>
<reference evidence="9" key="1">
    <citation type="submission" date="2017-01" db="EMBL/GenBank/DDBJ databases">
        <authorList>
            <person name="Varghese N."/>
            <person name="Submissions S."/>
        </authorList>
    </citation>
    <scope>NUCLEOTIDE SEQUENCE [LARGE SCALE GENOMIC DNA]</scope>
    <source>
        <strain evidence="9">DSM 15366</strain>
    </source>
</reference>
<dbReference type="GO" id="GO:0008195">
    <property type="term" value="F:phosphatidate phosphatase activity"/>
    <property type="evidence" value="ECO:0007669"/>
    <property type="project" value="TreeGrafter"/>
</dbReference>
<dbReference type="Pfam" id="PF01569">
    <property type="entry name" value="PAP2"/>
    <property type="match status" value="1"/>
</dbReference>
<evidence type="ECO:0000259" key="7">
    <source>
        <dbReference type="SMART" id="SM00014"/>
    </source>
</evidence>
<comment type="similarity">
    <text evidence="2">Belongs to the PA-phosphatase related phosphoesterase family.</text>
</comment>
<dbReference type="InterPro" id="IPR043216">
    <property type="entry name" value="PAP-like"/>
</dbReference>
<dbReference type="EMBL" id="FTMA01000001">
    <property type="protein sequence ID" value="SIQ19473.1"/>
    <property type="molecule type" value="Genomic_DNA"/>
</dbReference>
<dbReference type="STRING" id="228959.SAMN05421797_1011004"/>
<dbReference type="Gene3D" id="1.20.144.10">
    <property type="entry name" value="Phosphatidic acid phosphatase type 2/haloperoxidase"/>
    <property type="match status" value="1"/>
</dbReference>
<feature type="transmembrane region" description="Helical" evidence="6">
    <location>
        <begin position="138"/>
        <end position="156"/>
    </location>
</feature>
<feature type="domain" description="Phosphatidic acid phosphatase type 2/haloperoxidase" evidence="7">
    <location>
        <begin position="55"/>
        <end position="156"/>
    </location>
</feature>
<dbReference type="Proteomes" id="UP000186953">
    <property type="component" value="Unassembled WGS sequence"/>
</dbReference>
<dbReference type="InterPro" id="IPR036938">
    <property type="entry name" value="PAP2/HPO_sf"/>
</dbReference>
<evidence type="ECO:0000313" key="9">
    <source>
        <dbReference type="Proteomes" id="UP000186953"/>
    </source>
</evidence>
<evidence type="ECO:0000256" key="5">
    <source>
        <dbReference type="ARBA" id="ARBA00023136"/>
    </source>
</evidence>
<name>A0A1N6QSA0_9FLAO</name>
<accession>A0A1N6QSA0</accession>
<comment type="subcellular location">
    <subcellularLocation>
        <location evidence="1">Membrane</location>
        <topology evidence="1">Multi-pass membrane protein</topology>
    </subcellularLocation>
</comment>
<dbReference type="AlphaFoldDB" id="A0A1N6QSA0"/>
<evidence type="ECO:0000313" key="8">
    <source>
        <dbReference type="EMBL" id="SIQ19473.1"/>
    </source>
</evidence>
<dbReference type="PANTHER" id="PTHR10165:SF103">
    <property type="entry name" value="PHOSPHOLIPID PHOSPHATASE HOMOLOG 1.2 HOMOLOG"/>
    <property type="match status" value="1"/>
</dbReference>
<dbReference type="InterPro" id="IPR000326">
    <property type="entry name" value="PAP2/HPO"/>
</dbReference>
<dbReference type="OrthoDB" id="9773582at2"/>
<dbReference type="GO" id="GO:0046839">
    <property type="term" value="P:phospholipid dephosphorylation"/>
    <property type="evidence" value="ECO:0007669"/>
    <property type="project" value="TreeGrafter"/>
</dbReference>
<evidence type="ECO:0000256" key="1">
    <source>
        <dbReference type="ARBA" id="ARBA00004141"/>
    </source>
</evidence>
<dbReference type="SMART" id="SM00014">
    <property type="entry name" value="acidPPc"/>
    <property type="match status" value="1"/>
</dbReference>
<sequence length="184" mass="20248">MKKIIILLIIFSGFYGRAQQPLTTNEQFHKTSGDVLVGTLPVLALGSTFIWKDGQKGTLQFSKTLVSTIAVTYALKLAINKERPNGENFNSFPSGHTSIAFTSAAFLQKRYGWEFGIPAYALAGYVGYSRIKANKHDGWDVLAGAVIGTGIAYLFTKPYKSKQRVKMTLGTIDSYTTVGLIYNF</sequence>
<keyword evidence="5 6" id="KW-0472">Membrane</keyword>
<gene>
    <name evidence="8" type="ORF">SAMN05421797_1011004</name>
</gene>
<dbReference type="SUPFAM" id="SSF48317">
    <property type="entry name" value="Acid phosphatase/Vanadium-dependent haloperoxidase"/>
    <property type="match status" value="1"/>
</dbReference>
<protein>
    <submittedName>
        <fullName evidence="8">PAP2 superfamily protein</fullName>
    </submittedName>
</protein>
<dbReference type="RefSeq" id="WP_076547182.1">
    <property type="nucleotide sequence ID" value="NZ_FTMA01000001.1"/>
</dbReference>
<keyword evidence="4 6" id="KW-1133">Transmembrane helix</keyword>
<evidence type="ECO:0000256" key="3">
    <source>
        <dbReference type="ARBA" id="ARBA00022692"/>
    </source>
</evidence>
<dbReference type="GO" id="GO:0006644">
    <property type="term" value="P:phospholipid metabolic process"/>
    <property type="evidence" value="ECO:0007669"/>
    <property type="project" value="InterPro"/>
</dbReference>
<dbReference type="GO" id="GO:0007165">
    <property type="term" value="P:signal transduction"/>
    <property type="evidence" value="ECO:0007669"/>
    <property type="project" value="TreeGrafter"/>
</dbReference>
<dbReference type="CDD" id="cd03394">
    <property type="entry name" value="PAP2_like_5"/>
    <property type="match status" value="1"/>
</dbReference>